<evidence type="ECO:0000256" key="8">
    <source>
        <dbReference type="ARBA" id="ARBA00022605"/>
    </source>
</evidence>
<comment type="similarity">
    <text evidence="4 18">Belongs to the class-III pyridoxal-phosphate-dependent aminotransferase family.</text>
</comment>
<evidence type="ECO:0000313" key="19">
    <source>
        <dbReference type="EMBL" id="BBH27871.1"/>
    </source>
</evidence>
<evidence type="ECO:0000256" key="7">
    <source>
        <dbReference type="ARBA" id="ARBA00022576"/>
    </source>
</evidence>
<dbReference type="OrthoDB" id="9807885at2"/>
<keyword evidence="8" id="KW-0028">Amino-acid biosynthesis</keyword>
<comment type="cofactor">
    <cofactor evidence="2">
        <name>pyridoxal 5'-phosphate</name>
        <dbReference type="ChEBI" id="CHEBI:597326"/>
    </cofactor>
</comment>
<dbReference type="Gene3D" id="3.40.640.10">
    <property type="entry name" value="Type I PLP-dependent aspartate aminotransferase-like (Major domain)"/>
    <property type="match status" value="1"/>
</dbReference>
<keyword evidence="20" id="KW-1185">Reference proteome</keyword>
<proteinExistence type="inferred from homology"/>
<evidence type="ECO:0000256" key="6">
    <source>
        <dbReference type="ARBA" id="ARBA00012912"/>
    </source>
</evidence>
<dbReference type="EC" id="2.6.1.19" evidence="6"/>
<dbReference type="EC" id="2.6.1.22" evidence="5"/>
<dbReference type="Proteomes" id="UP000268059">
    <property type="component" value="Chromosome"/>
</dbReference>
<dbReference type="PANTHER" id="PTHR11986:SF79">
    <property type="entry name" value="ACETYLORNITHINE AMINOTRANSFERASE, MITOCHONDRIAL"/>
    <property type="match status" value="1"/>
</dbReference>
<dbReference type="GO" id="GO:0034386">
    <property type="term" value="F:4-aminobutyrate:2-oxoglutarate transaminase activity"/>
    <property type="evidence" value="ECO:0007669"/>
    <property type="project" value="UniProtKB-EC"/>
</dbReference>
<comment type="pathway">
    <text evidence="3">Amino-acid degradation; 4-aminobutanoate degradation.</text>
</comment>
<evidence type="ECO:0000256" key="5">
    <source>
        <dbReference type="ARBA" id="ARBA00012876"/>
    </source>
</evidence>
<comment type="catalytic activity">
    <reaction evidence="1">
        <text>(S)-3-amino-2-methylpropanoate + 2-oxoglutarate = 2-methyl-3-oxopropanoate + L-glutamate</text>
        <dbReference type="Rhea" id="RHEA:13993"/>
        <dbReference type="ChEBI" id="CHEBI:16810"/>
        <dbReference type="ChEBI" id="CHEBI:29985"/>
        <dbReference type="ChEBI" id="CHEBI:57700"/>
        <dbReference type="ChEBI" id="CHEBI:58655"/>
        <dbReference type="EC" id="2.6.1.22"/>
    </reaction>
</comment>
<dbReference type="CDD" id="cd00610">
    <property type="entry name" value="OAT_like"/>
    <property type="match status" value="1"/>
</dbReference>
<dbReference type="InterPro" id="IPR050103">
    <property type="entry name" value="Class-III_PLP-dep_AT"/>
</dbReference>
<dbReference type="FunFam" id="3.40.640.10:FF:000013">
    <property type="entry name" value="4-aminobutyrate aminotransferase"/>
    <property type="match status" value="1"/>
</dbReference>
<accession>A0A3G9JPC0</accession>
<dbReference type="InterPro" id="IPR015421">
    <property type="entry name" value="PyrdxlP-dep_Trfase_major"/>
</dbReference>
<evidence type="ECO:0000256" key="11">
    <source>
        <dbReference type="ARBA" id="ARBA00029440"/>
    </source>
</evidence>
<gene>
    <name evidence="19" type="ORF">SG0102_28050</name>
</gene>
<evidence type="ECO:0000256" key="14">
    <source>
        <dbReference type="ARBA" id="ARBA00030857"/>
    </source>
</evidence>
<dbReference type="KEGG" id="ebm:SG0102_28050"/>
<dbReference type="PROSITE" id="PS00600">
    <property type="entry name" value="AA_TRANSFER_CLASS_3"/>
    <property type="match status" value="1"/>
</dbReference>
<dbReference type="InterPro" id="IPR015422">
    <property type="entry name" value="PyrdxlP-dep_Trfase_small"/>
</dbReference>
<comment type="pathway">
    <text evidence="11">Amino-acid biosynthesis.</text>
</comment>
<dbReference type="NCBIfam" id="TIGR00707">
    <property type="entry name" value="argD"/>
    <property type="match status" value="1"/>
</dbReference>
<evidence type="ECO:0000256" key="17">
    <source>
        <dbReference type="ARBA" id="ARBA00050054"/>
    </source>
</evidence>
<protein>
    <recommendedName>
        <fullName evidence="14">(S)-3-amino-2-methylpropionate transaminase</fullName>
        <ecNumber evidence="6">2.6.1.19</ecNumber>
        <ecNumber evidence="5">2.6.1.22</ecNumber>
    </recommendedName>
    <alternativeName>
        <fullName evidence="15">GABA aminotransferase</fullName>
    </alternativeName>
    <alternativeName>
        <fullName evidence="13">Gamma-amino-N-butyrate transaminase</fullName>
    </alternativeName>
    <alternativeName>
        <fullName evidence="17">Glutamate:succinic semialdehyde transaminase</fullName>
    </alternativeName>
    <alternativeName>
        <fullName evidence="12">L-AIBAT</fullName>
    </alternativeName>
</protein>
<evidence type="ECO:0000256" key="12">
    <source>
        <dbReference type="ARBA" id="ARBA00029760"/>
    </source>
</evidence>
<dbReference type="AlphaFoldDB" id="A0A3G9JPC0"/>
<keyword evidence="7 19" id="KW-0032">Aminotransferase</keyword>
<dbReference type="PANTHER" id="PTHR11986">
    <property type="entry name" value="AMINOTRANSFERASE CLASS III"/>
    <property type="match status" value="1"/>
</dbReference>
<dbReference type="FunCoup" id="A0A3G9JPC0">
    <property type="interactions" value="100"/>
</dbReference>
<evidence type="ECO:0000256" key="18">
    <source>
        <dbReference type="RuleBase" id="RU003560"/>
    </source>
</evidence>
<dbReference type="GO" id="GO:0006526">
    <property type="term" value="P:L-arginine biosynthetic process"/>
    <property type="evidence" value="ECO:0007669"/>
    <property type="project" value="UniProtKB-ARBA"/>
</dbReference>
<sequence>MSTMYERAKKVFSPVAARATTLGVVKSEGSYLYTEDGRKILDFASGVAVNNLGGRHPRVVKAIEKQLETMIHVGHNVVYNESYVELGEKLVELTGGDTMVYFSNSGAEANEGAMKCAKYVTGRPGVIAFHNAFHGRTYGAMSITGSSAAYRKHYEPLMPAVYFVDYPHALTPADDDAAIQKTVDELHELFATLIDPSQVACMILEPVQGEGGYIVPPKNFLKTLRQICDEHGILLIFDEVQCGMGRTGTLYAHEQFGVKPDLFTSAKALGGGIPLSAIIGKKEIMEKWQPGAHGGTFGGNPLACAAALETLKVIEDEHLLENCQKMGSYFKEALYDLQKKYPLITDVRGLGLMIGMQLSDPAKVKAIRTKALAKGVLLLDCGKHNVIRFIAPLNVSKEEIDFCLKVLDECFEEAA</sequence>
<dbReference type="GO" id="GO:0030170">
    <property type="term" value="F:pyridoxal phosphate binding"/>
    <property type="evidence" value="ECO:0007669"/>
    <property type="project" value="InterPro"/>
</dbReference>
<dbReference type="InterPro" id="IPR015424">
    <property type="entry name" value="PyrdxlP-dep_Trfase"/>
</dbReference>
<dbReference type="InParanoid" id="A0A3G9JPC0"/>
<dbReference type="GO" id="GO:0042802">
    <property type="term" value="F:identical protein binding"/>
    <property type="evidence" value="ECO:0007669"/>
    <property type="project" value="TreeGrafter"/>
</dbReference>
<evidence type="ECO:0000256" key="16">
    <source>
        <dbReference type="ARBA" id="ARBA00048021"/>
    </source>
</evidence>
<dbReference type="InterPro" id="IPR005814">
    <property type="entry name" value="Aminotrans_3"/>
</dbReference>
<evidence type="ECO:0000256" key="2">
    <source>
        <dbReference type="ARBA" id="ARBA00001933"/>
    </source>
</evidence>
<reference evidence="19 20" key="1">
    <citation type="submission" date="2018-11" db="EMBL/GenBank/DDBJ databases">
        <title>Novel Erysipelotrichaceae bacterium isolated from small intestine of a swine.</title>
        <authorList>
            <person name="Kim J.S."/>
            <person name="Choe H."/>
            <person name="Lee Y.R."/>
            <person name="Kim K.M."/>
            <person name="Park D.S."/>
        </authorList>
    </citation>
    <scope>NUCLEOTIDE SEQUENCE [LARGE SCALE GENOMIC DNA]</scope>
    <source>
        <strain evidence="19 20">SG0102</strain>
    </source>
</reference>
<evidence type="ECO:0000256" key="4">
    <source>
        <dbReference type="ARBA" id="ARBA00008954"/>
    </source>
</evidence>
<dbReference type="PIRSF" id="PIRSF000521">
    <property type="entry name" value="Transaminase_4ab_Lys_Orn"/>
    <property type="match status" value="1"/>
</dbReference>
<dbReference type="Pfam" id="PF00202">
    <property type="entry name" value="Aminotran_3"/>
    <property type="match status" value="1"/>
</dbReference>
<dbReference type="EMBL" id="AP019309">
    <property type="protein sequence ID" value="BBH27871.1"/>
    <property type="molecule type" value="Genomic_DNA"/>
</dbReference>
<comment type="catalytic activity">
    <reaction evidence="16">
        <text>4-aminobutanoate + 2-oxoglutarate = succinate semialdehyde + L-glutamate</text>
        <dbReference type="Rhea" id="RHEA:23352"/>
        <dbReference type="ChEBI" id="CHEBI:16810"/>
        <dbReference type="ChEBI" id="CHEBI:29985"/>
        <dbReference type="ChEBI" id="CHEBI:57706"/>
        <dbReference type="ChEBI" id="CHEBI:59888"/>
        <dbReference type="EC" id="2.6.1.19"/>
    </reaction>
</comment>
<evidence type="ECO:0000256" key="1">
    <source>
        <dbReference type="ARBA" id="ARBA00001750"/>
    </source>
</evidence>
<dbReference type="InterPro" id="IPR004636">
    <property type="entry name" value="AcOrn/SuccOrn_fam"/>
</dbReference>
<evidence type="ECO:0000256" key="15">
    <source>
        <dbReference type="ARBA" id="ARBA00031787"/>
    </source>
</evidence>
<organism evidence="19 20">
    <name type="scientific">Intestinibaculum porci</name>
    <dbReference type="NCBI Taxonomy" id="2487118"/>
    <lineage>
        <taxon>Bacteria</taxon>
        <taxon>Bacillati</taxon>
        <taxon>Bacillota</taxon>
        <taxon>Erysipelotrichia</taxon>
        <taxon>Erysipelotrichales</taxon>
        <taxon>Erysipelotrichaceae</taxon>
        <taxon>Intestinibaculum</taxon>
    </lineage>
</organism>
<name>A0A3G9JPC0_9FIRM</name>
<evidence type="ECO:0000256" key="10">
    <source>
        <dbReference type="ARBA" id="ARBA00022898"/>
    </source>
</evidence>
<dbReference type="GO" id="GO:0047298">
    <property type="term" value="F:(S)-3-amino-2-methylpropionate transaminase activity"/>
    <property type="evidence" value="ECO:0007669"/>
    <property type="project" value="UniProtKB-EC"/>
</dbReference>
<evidence type="ECO:0000256" key="3">
    <source>
        <dbReference type="ARBA" id="ARBA00005176"/>
    </source>
</evidence>
<evidence type="ECO:0000256" key="9">
    <source>
        <dbReference type="ARBA" id="ARBA00022679"/>
    </source>
</evidence>
<dbReference type="SUPFAM" id="SSF53383">
    <property type="entry name" value="PLP-dependent transferases"/>
    <property type="match status" value="1"/>
</dbReference>
<dbReference type="Gene3D" id="3.90.1150.10">
    <property type="entry name" value="Aspartate Aminotransferase, domain 1"/>
    <property type="match status" value="1"/>
</dbReference>
<keyword evidence="9 19" id="KW-0808">Transferase</keyword>
<dbReference type="RefSeq" id="WP_125120557.1">
    <property type="nucleotide sequence ID" value="NZ_AP019309.1"/>
</dbReference>
<keyword evidence="10 18" id="KW-0663">Pyridoxal phosphate</keyword>
<evidence type="ECO:0000313" key="20">
    <source>
        <dbReference type="Proteomes" id="UP000268059"/>
    </source>
</evidence>
<dbReference type="InterPro" id="IPR049704">
    <property type="entry name" value="Aminotrans_3_PPA_site"/>
</dbReference>
<evidence type="ECO:0000256" key="13">
    <source>
        <dbReference type="ARBA" id="ARBA00030204"/>
    </source>
</evidence>